<sequence length="178" mass="20630">MPTIGVRRPLWCNSEKAYLASISMHTVNGRYSRIGPSSVMRQMTIESKKHRRGGVAFAEDPWPMRNYTINRIRYQWKCTDMVNEEAARLRVEQPAQQLQPQIERYIVPSGDSIASHDTNIEMPLEWQLEVEEMMAPLKLQWAEEDRVKASRYQSAVAAADQALGADFWTHFQEDVDME</sequence>
<organism evidence="1 2">
    <name type="scientific">Botrytis byssoidea</name>
    <dbReference type="NCBI Taxonomy" id="139641"/>
    <lineage>
        <taxon>Eukaryota</taxon>
        <taxon>Fungi</taxon>
        <taxon>Dikarya</taxon>
        <taxon>Ascomycota</taxon>
        <taxon>Pezizomycotina</taxon>
        <taxon>Leotiomycetes</taxon>
        <taxon>Helotiales</taxon>
        <taxon>Sclerotiniaceae</taxon>
        <taxon>Botrytis</taxon>
    </lineage>
</organism>
<dbReference type="GeneID" id="62145833"/>
<gene>
    <name evidence="1" type="ORF">EAE97_002244</name>
</gene>
<accession>A0A9P5IQR3</accession>
<protein>
    <submittedName>
        <fullName evidence="1">Uncharacterized protein</fullName>
    </submittedName>
</protein>
<evidence type="ECO:0000313" key="2">
    <source>
        <dbReference type="Proteomes" id="UP000710849"/>
    </source>
</evidence>
<evidence type="ECO:0000313" key="1">
    <source>
        <dbReference type="EMBL" id="KAF7950692.1"/>
    </source>
</evidence>
<comment type="caution">
    <text evidence="1">The sequence shown here is derived from an EMBL/GenBank/DDBJ whole genome shotgun (WGS) entry which is preliminary data.</text>
</comment>
<keyword evidence="2" id="KW-1185">Reference proteome</keyword>
<dbReference type="RefSeq" id="XP_038735961.1">
    <property type="nucleotide sequence ID" value="XM_038872755.1"/>
</dbReference>
<reference evidence="1 2" key="1">
    <citation type="journal article" date="2020" name="Genome Biol. Evol.">
        <title>Comparative genomics of Sclerotiniaceae.</title>
        <authorList>
            <person name="Valero Jimenez C.A."/>
            <person name="Steentjes M."/>
            <person name="Scholten O.E."/>
            <person name="Van Kan J.A.L."/>
        </authorList>
    </citation>
    <scope>NUCLEOTIDE SEQUENCE [LARGE SCALE GENOMIC DNA]</scope>
    <source>
        <strain evidence="1 2">MUCL 94</strain>
    </source>
</reference>
<dbReference type="AlphaFoldDB" id="A0A9P5IQR3"/>
<name>A0A9P5IQR3_9HELO</name>
<dbReference type="Proteomes" id="UP000710849">
    <property type="component" value="Unassembled WGS sequence"/>
</dbReference>
<dbReference type="EMBL" id="RCSW01000004">
    <property type="protein sequence ID" value="KAF7950692.1"/>
    <property type="molecule type" value="Genomic_DNA"/>
</dbReference>
<proteinExistence type="predicted"/>